<proteinExistence type="predicted"/>
<gene>
    <name evidence="3" type="ORF">GCM10022277_14170</name>
</gene>
<dbReference type="Gene3D" id="3.40.630.30">
    <property type="match status" value="1"/>
</dbReference>
<dbReference type="Pfam" id="PF25559">
    <property type="entry name" value="DUF7931"/>
    <property type="match status" value="1"/>
</dbReference>
<accession>A0ABP7MFC8</accession>
<dbReference type="SUPFAM" id="SSF55729">
    <property type="entry name" value="Acyl-CoA N-acyltransferases (Nat)"/>
    <property type="match status" value="1"/>
</dbReference>
<dbReference type="Proteomes" id="UP001501565">
    <property type="component" value="Unassembled WGS sequence"/>
</dbReference>
<dbReference type="RefSeq" id="WP_344796918.1">
    <property type="nucleotide sequence ID" value="NZ_BAABBN010000004.1"/>
</dbReference>
<feature type="domain" description="N-acetyltransferase" evidence="1">
    <location>
        <begin position="46"/>
        <end position="142"/>
    </location>
</feature>
<protein>
    <recommendedName>
        <fullName evidence="5">N-acetyltransferase domain-containing protein</fullName>
    </recommendedName>
</protein>
<evidence type="ECO:0000313" key="3">
    <source>
        <dbReference type="EMBL" id="GAA3919835.1"/>
    </source>
</evidence>
<name>A0ABP7MFC8_9GAMM</name>
<dbReference type="InterPro" id="IPR057691">
    <property type="entry name" value="DUF7931"/>
</dbReference>
<evidence type="ECO:0000259" key="2">
    <source>
        <dbReference type="Pfam" id="PF25559"/>
    </source>
</evidence>
<evidence type="ECO:0000313" key="4">
    <source>
        <dbReference type="Proteomes" id="UP001501565"/>
    </source>
</evidence>
<dbReference type="EMBL" id="BAABBN010000004">
    <property type="protein sequence ID" value="GAA3919835.1"/>
    <property type="molecule type" value="Genomic_DNA"/>
</dbReference>
<reference evidence="4" key="1">
    <citation type="journal article" date="2019" name="Int. J. Syst. Evol. Microbiol.">
        <title>The Global Catalogue of Microorganisms (GCM) 10K type strain sequencing project: providing services to taxonomists for standard genome sequencing and annotation.</title>
        <authorList>
            <consortium name="The Broad Institute Genomics Platform"/>
            <consortium name="The Broad Institute Genome Sequencing Center for Infectious Disease"/>
            <person name="Wu L."/>
            <person name="Ma J."/>
        </authorList>
    </citation>
    <scope>NUCLEOTIDE SEQUENCE [LARGE SCALE GENOMIC DNA]</scope>
    <source>
        <strain evidence="4">JCM 17551</strain>
    </source>
</reference>
<evidence type="ECO:0000259" key="1">
    <source>
        <dbReference type="Pfam" id="PF13673"/>
    </source>
</evidence>
<dbReference type="InterPro" id="IPR016181">
    <property type="entry name" value="Acyl_CoA_acyltransferase"/>
</dbReference>
<dbReference type="InterPro" id="IPR000182">
    <property type="entry name" value="GNAT_dom"/>
</dbReference>
<dbReference type="Pfam" id="PF13673">
    <property type="entry name" value="Acetyltransf_10"/>
    <property type="match status" value="1"/>
</dbReference>
<feature type="domain" description="DUF7931" evidence="2">
    <location>
        <begin position="192"/>
        <end position="333"/>
    </location>
</feature>
<comment type="caution">
    <text evidence="3">The sequence shown here is derived from an EMBL/GenBank/DDBJ whole genome shotgun (WGS) entry which is preliminary data.</text>
</comment>
<organism evidence="3 4">
    <name type="scientific">Litoribacillus peritrichatus</name>
    <dbReference type="NCBI Taxonomy" id="718191"/>
    <lineage>
        <taxon>Bacteria</taxon>
        <taxon>Pseudomonadati</taxon>
        <taxon>Pseudomonadota</taxon>
        <taxon>Gammaproteobacteria</taxon>
        <taxon>Oceanospirillales</taxon>
        <taxon>Oceanospirillaceae</taxon>
        <taxon>Litoribacillus</taxon>
    </lineage>
</organism>
<keyword evidence="4" id="KW-1185">Reference proteome</keyword>
<evidence type="ECO:0008006" key="5">
    <source>
        <dbReference type="Google" id="ProtNLM"/>
    </source>
</evidence>
<sequence>METTENITVDMVSWQSGEVILRNLKPLLALQSHTPVSQAFDVHDYNAHHFIAFDEHKTPIATCRLTENGDISKPQTTAEWMHKSIENKLIESVIRYAKEHTKLTKLTIVEDIRIAPFYVHFGFKEEGEPIIERDLPSQKMVYNINREEPKKASTVYLDFTAKKSSTSTQNTEADNNTEAFHGQTFNDLSSYLEALKGVASSTSRILKIYSPILHPQLFGNHQLIEILSNHCRRSRYTEIQVLVMSEKSLITGTHGLRSLYEKLPSSIAIRKFIPADDEIDYREYMISDNGQMSIRGRDRTINGSVTTNRSEIAKEMNLFDDFWLKSRSIPDLRLTTY</sequence>